<sequence length="168" mass="18948">MLKKDEERKTKTPDSDEIKCAVATTDGEEGEDKLPMLILQRSEDSLSDDLTARKRRQVQNLVNEFDAVFSEIPRRTDLVECRQELTAARPVHTKQYPLPHAVRQVGNDEVGEILKMGTIEQSDFAYSSLILVLKKSDGTRRLCIDFLALNGVLTTDAEPDPRVDTLFS</sequence>
<dbReference type="EC" id="2.7.7.49" evidence="2"/>
<name>B7QDR6_IXOSC</name>
<reference evidence="3" key="2">
    <citation type="submission" date="2020-05" db="UniProtKB">
        <authorList>
            <consortium name="EnsemblMetazoa"/>
        </authorList>
    </citation>
    <scope>IDENTIFICATION</scope>
    <source>
        <strain evidence="3">wikel</strain>
    </source>
</reference>
<dbReference type="InterPro" id="IPR043502">
    <property type="entry name" value="DNA/RNA_pol_sf"/>
</dbReference>
<organism>
    <name type="scientific">Ixodes scapularis</name>
    <name type="common">Black-legged tick</name>
    <name type="synonym">Deer tick</name>
    <dbReference type="NCBI Taxonomy" id="6945"/>
    <lineage>
        <taxon>Eukaryota</taxon>
        <taxon>Metazoa</taxon>
        <taxon>Ecdysozoa</taxon>
        <taxon>Arthropoda</taxon>
        <taxon>Chelicerata</taxon>
        <taxon>Arachnida</taxon>
        <taxon>Acari</taxon>
        <taxon>Parasitiformes</taxon>
        <taxon>Ixodida</taxon>
        <taxon>Ixodoidea</taxon>
        <taxon>Ixodidae</taxon>
        <taxon>Ixodinae</taxon>
        <taxon>Ixodes</taxon>
    </lineage>
</organism>
<dbReference type="EMBL" id="ABJB010959714">
    <property type="status" value="NOT_ANNOTATED_CDS"/>
    <property type="molecule type" value="Genomic_DNA"/>
</dbReference>
<protein>
    <submittedName>
        <fullName evidence="2 3">Polyprotein of retroviral origin, putative</fullName>
        <ecNumber evidence="2">2.7.7.49</ecNumber>
    </submittedName>
</protein>
<dbReference type="Proteomes" id="UP000001555">
    <property type="component" value="Unassembled WGS sequence"/>
</dbReference>
<dbReference type="SUPFAM" id="SSF56672">
    <property type="entry name" value="DNA/RNA polymerases"/>
    <property type="match status" value="1"/>
</dbReference>
<evidence type="ECO:0000313" key="2">
    <source>
        <dbReference type="EMBL" id="EEC16988.1"/>
    </source>
</evidence>
<dbReference type="Gene3D" id="3.10.10.10">
    <property type="entry name" value="HIV Type 1 Reverse Transcriptase, subunit A, domain 1"/>
    <property type="match status" value="1"/>
</dbReference>
<gene>
    <name evidence="2" type="ORF">IscW_ISCW012035</name>
</gene>
<feature type="compositionally biased region" description="Basic and acidic residues" evidence="1">
    <location>
        <begin position="1"/>
        <end position="19"/>
    </location>
</feature>
<keyword evidence="4" id="KW-1185">Reference proteome</keyword>
<evidence type="ECO:0000313" key="3">
    <source>
        <dbReference type="EnsemblMetazoa" id="ISCW012035-PA"/>
    </source>
</evidence>
<dbReference type="EnsemblMetazoa" id="ISCW012035-RA">
    <property type="protein sequence ID" value="ISCW012035-PA"/>
    <property type="gene ID" value="ISCW012035"/>
</dbReference>
<keyword evidence="2" id="KW-0548">Nucleotidyltransferase</keyword>
<dbReference type="EMBL" id="DS915397">
    <property type="protein sequence ID" value="EEC16988.1"/>
    <property type="molecule type" value="Genomic_DNA"/>
</dbReference>
<reference evidence="2 4" key="1">
    <citation type="submission" date="2008-03" db="EMBL/GenBank/DDBJ databases">
        <title>Annotation of Ixodes scapularis.</title>
        <authorList>
            <consortium name="Ixodes scapularis Genome Project Consortium"/>
            <person name="Caler E."/>
            <person name="Hannick L.I."/>
            <person name="Bidwell S."/>
            <person name="Joardar V."/>
            <person name="Thiagarajan M."/>
            <person name="Amedeo P."/>
            <person name="Galinsky K.J."/>
            <person name="Schobel S."/>
            <person name="Inman J."/>
            <person name="Hostetler J."/>
            <person name="Miller J."/>
            <person name="Hammond M."/>
            <person name="Megy K."/>
            <person name="Lawson D."/>
            <person name="Kodira C."/>
            <person name="Sutton G."/>
            <person name="Meyer J."/>
            <person name="Hill C.A."/>
            <person name="Birren B."/>
            <person name="Nene V."/>
            <person name="Collins F."/>
            <person name="Alarcon-Chaidez F."/>
            <person name="Wikel S."/>
            <person name="Strausberg R."/>
        </authorList>
    </citation>
    <scope>NUCLEOTIDE SEQUENCE [LARGE SCALE GENOMIC DNA]</scope>
    <source>
        <strain evidence="4">Wikel</strain>
        <strain evidence="2">Wikel colony</strain>
    </source>
</reference>
<dbReference type="AlphaFoldDB" id="B7QDR6"/>
<dbReference type="PANTHER" id="PTHR37984">
    <property type="entry name" value="PROTEIN CBG26694"/>
    <property type="match status" value="1"/>
</dbReference>
<dbReference type="VEuPathDB" id="VectorBase:ISCP_004684"/>
<proteinExistence type="predicted"/>
<keyword evidence="2" id="KW-0808">Transferase</keyword>
<dbReference type="PaxDb" id="6945-B7QDR6"/>
<feature type="region of interest" description="Disordered" evidence="1">
    <location>
        <begin position="1"/>
        <end position="33"/>
    </location>
</feature>
<dbReference type="HOGENOM" id="CLU_1588311_0_0_1"/>
<dbReference type="VEuPathDB" id="VectorBase:ISCW012035"/>
<dbReference type="InParanoid" id="B7QDR6"/>
<accession>B7QDR6</accession>
<dbReference type="PANTHER" id="PTHR37984:SF5">
    <property type="entry name" value="PROTEIN NYNRIN-LIKE"/>
    <property type="match status" value="1"/>
</dbReference>
<dbReference type="GO" id="GO:0003964">
    <property type="term" value="F:RNA-directed DNA polymerase activity"/>
    <property type="evidence" value="ECO:0007669"/>
    <property type="project" value="UniProtKB-EC"/>
</dbReference>
<evidence type="ECO:0000256" key="1">
    <source>
        <dbReference type="SAM" id="MobiDB-lite"/>
    </source>
</evidence>
<dbReference type="VEuPathDB" id="VectorBase:ISCI009546"/>
<dbReference type="OrthoDB" id="413122at2759"/>
<dbReference type="InterPro" id="IPR050951">
    <property type="entry name" value="Retrovirus_Pol_polyprotein"/>
</dbReference>
<evidence type="ECO:0000313" key="4">
    <source>
        <dbReference type="Proteomes" id="UP000001555"/>
    </source>
</evidence>
<dbReference type="STRING" id="6945.B7QDR6"/>